<evidence type="ECO:0000313" key="11">
    <source>
        <dbReference type="EMBL" id="RBO94277.1"/>
    </source>
</evidence>
<dbReference type="SUPFAM" id="SSF53706">
    <property type="entry name" value="Formate dehydrogenase/DMSO reductase, domains 1-3"/>
    <property type="match status" value="1"/>
</dbReference>
<name>A0A366DW30_9NOCA</name>
<dbReference type="AlphaFoldDB" id="A0A366DW30"/>
<evidence type="ECO:0000256" key="4">
    <source>
        <dbReference type="ARBA" id="ARBA00022485"/>
    </source>
</evidence>
<keyword evidence="5" id="KW-0479">Metal-binding</keyword>
<dbReference type="PANTHER" id="PTHR43598:SF1">
    <property type="entry name" value="FORMATE DEHYDROGENASE-O MAJOR SUBUNIT"/>
    <property type="match status" value="1"/>
</dbReference>
<dbReference type="InterPro" id="IPR006963">
    <property type="entry name" value="Mopterin_OxRdtase_4Fe-4S_dom"/>
</dbReference>
<dbReference type="SMART" id="SM00926">
    <property type="entry name" value="Molybdop_Fe4S4"/>
    <property type="match status" value="1"/>
</dbReference>
<keyword evidence="7" id="KW-0408">Iron</keyword>
<evidence type="ECO:0000256" key="5">
    <source>
        <dbReference type="ARBA" id="ARBA00022723"/>
    </source>
</evidence>
<dbReference type="Gene3D" id="2.20.25.90">
    <property type="entry name" value="ADC-like domains"/>
    <property type="match status" value="1"/>
</dbReference>
<protein>
    <submittedName>
        <fullName evidence="11">Molybdopterin-dependent oxidoreductase iron-sulfur protein</fullName>
    </submittedName>
</protein>
<keyword evidence="12" id="KW-1185">Reference proteome</keyword>
<keyword evidence="8" id="KW-0411">Iron-sulfur</keyword>
<comment type="similarity">
    <text evidence="3">Belongs to the prokaryotic molybdopterin-containing oxidoreductase family.</text>
</comment>
<evidence type="ECO:0000256" key="2">
    <source>
        <dbReference type="ARBA" id="ARBA00004196"/>
    </source>
</evidence>
<evidence type="ECO:0000259" key="10">
    <source>
        <dbReference type="PROSITE" id="PS51669"/>
    </source>
</evidence>
<feature type="domain" description="4Fe-4S Mo/W bis-MGD-type" evidence="10">
    <location>
        <begin position="7"/>
        <end position="63"/>
    </location>
</feature>
<organism evidence="11 12">
    <name type="scientific">Nocardia puris</name>
    <dbReference type="NCBI Taxonomy" id="208602"/>
    <lineage>
        <taxon>Bacteria</taxon>
        <taxon>Bacillati</taxon>
        <taxon>Actinomycetota</taxon>
        <taxon>Actinomycetes</taxon>
        <taxon>Mycobacteriales</taxon>
        <taxon>Nocardiaceae</taxon>
        <taxon>Nocardia</taxon>
    </lineage>
</organism>
<evidence type="ECO:0000256" key="6">
    <source>
        <dbReference type="ARBA" id="ARBA00023002"/>
    </source>
</evidence>
<evidence type="ECO:0000256" key="1">
    <source>
        <dbReference type="ARBA" id="ARBA00001966"/>
    </source>
</evidence>
<evidence type="ECO:0000256" key="8">
    <source>
        <dbReference type="ARBA" id="ARBA00023014"/>
    </source>
</evidence>
<reference evidence="11 12" key="1">
    <citation type="submission" date="2018-06" db="EMBL/GenBank/DDBJ databases">
        <title>Genomic Encyclopedia of Type Strains, Phase IV (KMG-IV): sequencing the most valuable type-strain genomes for metagenomic binning, comparative biology and taxonomic classification.</title>
        <authorList>
            <person name="Goeker M."/>
        </authorList>
    </citation>
    <scope>NUCLEOTIDE SEQUENCE [LARGE SCALE GENOMIC DNA]</scope>
    <source>
        <strain evidence="11 12">DSM 44599</strain>
    </source>
</reference>
<dbReference type="GO" id="GO:0030151">
    <property type="term" value="F:molybdenum ion binding"/>
    <property type="evidence" value="ECO:0007669"/>
    <property type="project" value="TreeGrafter"/>
</dbReference>
<gene>
    <name evidence="11" type="ORF">DFR74_102700</name>
</gene>
<dbReference type="GO" id="GO:0030313">
    <property type="term" value="C:cell envelope"/>
    <property type="evidence" value="ECO:0007669"/>
    <property type="project" value="UniProtKB-SubCell"/>
</dbReference>
<accession>A0A366DW30</accession>
<dbReference type="STRING" id="1210090.GCA_001613185_05575"/>
<evidence type="ECO:0000313" key="12">
    <source>
        <dbReference type="Proteomes" id="UP000252586"/>
    </source>
</evidence>
<dbReference type="GO" id="GO:0016491">
    <property type="term" value="F:oxidoreductase activity"/>
    <property type="evidence" value="ECO:0007669"/>
    <property type="project" value="UniProtKB-KW"/>
</dbReference>
<comment type="subcellular location">
    <subcellularLocation>
        <location evidence="2">Cell envelope</location>
    </subcellularLocation>
</comment>
<dbReference type="Pfam" id="PF04879">
    <property type="entry name" value="Molybdop_Fe4S4"/>
    <property type="match status" value="1"/>
</dbReference>
<comment type="cofactor">
    <cofactor evidence="1">
        <name>[4Fe-4S] cluster</name>
        <dbReference type="ChEBI" id="CHEBI:49883"/>
    </cofactor>
</comment>
<dbReference type="PROSITE" id="PS51669">
    <property type="entry name" value="4FE4S_MOW_BIS_MGD"/>
    <property type="match status" value="1"/>
</dbReference>
<dbReference type="Proteomes" id="UP000252586">
    <property type="component" value="Unassembled WGS sequence"/>
</dbReference>
<evidence type="ECO:0000256" key="3">
    <source>
        <dbReference type="ARBA" id="ARBA00010312"/>
    </source>
</evidence>
<feature type="region of interest" description="Disordered" evidence="9">
    <location>
        <begin position="60"/>
        <end position="87"/>
    </location>
</feature>
<proteinExistence type="inferred from homology"/>
<evidence type="ECO:0000256" key="9">
    <source>
        <dbReference type="SAM" id="MobiDB-lite"/>
    </source>
</evidence>
<dbReference type="EMBL" id="QNRE01000002">
    <property type="protein sequence ID" value="RBO94277.1"/>
    <property type="molecule type" value="Genomic_DNA"/>
</dbReference>
<dbReference type="GO" id="GO:0051539">
    <property type="term" value="F:4 iron, 4 sulfur cluster binding"/>
    <property type="evidence" value="ECO:0007669"/>
    <property type="project" value="UniProtKB-KW"/>
</dbReference>
<comment type="caution">
    <text evidence="11">The sequence shown here is derived from an EMBL/GenBank/DDBJ whole genome shotgun (WGS) entry which is preliminary data.</text>
</comment>
<dbReference type="PANTHER" id="PTHR43598">
    <property type="entry name" value="TUNGSTEN-CONTAINING FORMYLMETHANOFURAN DEHYDROGENASE 2 SUBUNIT B"/>
    <property type="match status" value="1"/>
</dbReference>
<dbReference type="GO" id="GO:0009061">
    <property type="term" value="P:anaerobic respiration"/>
    <property type="evidence" value="ECO:0007669"/>
    <property type="project" value="TreeGrafter"/>
</dbReference>
<evidence type="ECO:0000256" key="7">
    <source>
        <dbReference type="ARBA" id="ARBA00023004"/>
    </source>
</evidence>
<keyword evidence="6" id="KW-0560">Oxidoreductase</keyword>
<keyword evidence="4" id="KW-0004">4Fe-4S</keyword>
<sequence>MAAGPGSEPVRTVGSYCGVGCGLAVETDGRQVRKVSGDKAHPANGGRLCTKGATHADMMARSSRSPAAKRWPWCASGSPAATRSLKR</sequence>
<dbReference type="GO" id="GO:0009055">
    <property type="term" value="F:electron transfer activity"/>
    <property type="evidence" value="ECO:0007669"/>
    <property type="project" value="TreeGrafter"/>
</dbReference>